<feature type="signal peptide" evidence="1">
    <location>
        <begin position="1"/>
        <end position="25"/>
    </location>
</feature>
<evidence type="ECO:0000313" key="2">
    <source>
        <dbReference type="EMBL" id="PLW13904.1"/>
    </source>
</evidence>
<accession>A0A2N5SL27</accession>
<evidence type="ECO:0000256" key="1">
    <source>
        <dbReference type="SAM" id="SignalP"/>
    </source>
</evidence>
<name>A0A2N5SL27_9BASI</name>
<comment type="caution">
    <text evidence="2">The sequence shown here is derived from an EMBL/GenBank/DDBJ whole genome shotgun (WGS) entry which is preliminary data.</text>
</comment>
<evidence type="ECO:0000313" key="3">
    <source>
        <dbReference type="Proteomes" id="UP000235392"/>
    </source>
</evidence>
<dbReference type="EMBL" id="PGCI01000837">
    <property type="protein sequence ID" value="PLW13904.1"/>
    <property type="molecule type" value="Genomic_DNA"/>
</dbReference>
<organism evidence="2 3">
    <name type="scientific">Puccinia coronata f. sp. avenae</name>
    <dbReference type="NCBI Taxonomy" id="200324"/>
    <lineage>
        <taxon>Eukaryota</taxon>
        <taxon>Fungi</taxon>
        <taxon>Dikarya</taxon>
        <taxon>Basidiomycota</taxon>
        <taxon>Pucciniomycotina</taxon>
        <taxon>Pucciniomycetes</taxon>
        <taxon>Pucciniales</taxon>
        <taxon>Pucciniaceae</taxon>
        <taxon>Puccinia</taxon>
    </lineage>
</organism>
<sequence>MLARITRIKQSILLITLALASGLLAKPMVPACHSNELPPGSIRLGTLSVHYPDHHPDHAPENPKLLKNFRNNKKDIFDGDLFELALQSYLIAPLRLTTKAVAQYSTSLDSIREKTVLARQIGVKQICKRTQARIQQNHLASLTSNISHSGSEHVEDPPF</sequence>
<dbReference type="Proteomes" id="UP000235392">
    <property type="component" value="Unassembled WGS sequence"/>
</dbReference>
<gene>
    <name evidence="2" type="ORF">PCASD_19855</name>
</gene>
<keyword evidence="1" id="KW-0732">Signal</keyword>
<dbReference type="AlphaFoldDB" id="A0A2N5SL27"/>
<proteinExistence type="predicted"/>
<reference evidence="2 3" key="1">
    <citation type="submission" date="2017-11" db="EMBL/GenBank/DDBJ databases">
        <title>De novo assembly and phasing of dikaryotic genomes from two isolates of Puccinia coronata f. sp. avenae, the causal agent of oat crown rust.</title>
        <authorList>
            <person name="Miller M.E."/>
            <person name="Zhang Y."/>
            <person name="Omidvar V."/>
            <person name="Sperschneider J."/>
            <person name="Schwessinger B."/>
            <person name="Raley C."/>
            <person name="Palmer J.M."/>
            <person name="Garnica D."/>
            <person name="Upadhyaya N."/>
            <person name="Rathjen J."/>
            <person name="Taylor J.M."/>
            <person name="Park R.F."/>
            <person name="Dodds P.N."/>
            <person name="Hirsch C.D."/>
            <person name="Kianian S.F."/>
            <person name="Figueroa M."/>
        </authorList>
    </citation>
    <scope>NUCLEOTIDE SEQUENCE [LARGE SCALE GENOMIC DNA]</scope>
    <source>
        <strain evidence="2">12SD80</strain>
    </source>
</reference>
<protein>
    <submittedName>
        <fullName evidence="2">Uncharacterized protein</fullName>
    </submittedName>
</protein>
<feature type="chain" id="PRO_5014659253" evidence="1">
    <location>
        <begin position="26"/>
        <end position="159"/>
    </location>
</feature>